<keyword evidence="1" id="KW-0812">Transmembrane</keyword>
<dbReference type="EMBL" id="CR940352">
    <property type="protein sequence ID" value="CAI75430.1"/>
    <property type="molecule type" value="Genomic_DNA"/>
</dbReference>
<dbReference type="KEGG" id="tan:TA03365"/>
<dbReference type="Proteomes" id="UP000001950">
    <property type="component" value="Chromosome 3"/>
</dbReference>
<sequence>MKFLIENFEILIKLNRFSTHRFFSSLSSTNAVNKPEDNKVLRSVSGKLSLVSEDSNGNPFTDILHNSLPLQNTTNHNILPKNSSTPSQTDLQNCDIDSYKLDKNSNSQPVPLEETIDIETFKDYLLIPPIGIKSYFSLRPEKLHFGTHILFKEYVPGSLLAHNYPLKTLPLSYSRRINPDIYVNTYSADERNFALVGGQRIRLSLNPGLKVQNSYPLLHKVSGNTTLLFTFSGDLPNSQYKSIQSWFTQLNLNNKNVKIITVFYYSLTINYNLLIIFSVVTSLHILKTTKLLNSRQNVLMSRVYKRYLETVARIIVEESTFMSVVGKLNSESVISLHQYRPQLPSVVLIDSKGYIRWHCVGLPTNEAIAILLNSIQDLTK</sequence>
<dbReference type="eggNOG" id="ENOG502QXCH">
    <property type="taxonomic scope" value="Eukaryota"/>
</dbReference>
<reference evidence="2 3" key="1">
    <citation type="journal article" date="2005" name="Science">
        <title>Genome of the host-cell transforming parasite Theileria annulata compared with T. parva.</title>
        <authorList>
            <person name="Pain A."/>
            <person name="Renauld H."/>
            <person name="Berriman M."/>
            <person name="Murphy L."/>
            <person name="Yeats C.A."/>
            <person name="Weir W."/>
            <person name="Kerhornou A."/>
            <person name="Aslett M."/>
            <person name="Bishop R."/>
            <person name="Bouchier C."/>
            <person name="Cochet M."/>
            <person name="Coulson R.M.R."/>
            <person name="Cronin A."/>
            <person name="de Villiers E.P."/>
            <person name="Fraser A."/>
            <person name="Fosker N."/>
            <person name="Gardner M."/>
            <person name="Goble A."/>
            <person name="Griffiths-Jones S."/>
            <person name="Harris D.E."/>
            <person name="Katzer F."/>
            <person name="Larke N."/>
            <person name="Lord A."/>
            <person name="Maser P."/>
            <person name="McKellar S."/>
            <person name="Mooney P."/>
            <person name="Morton F."/>
            <person name="Nene V."/>
            <person name="O'Neil S."/>
            <person name="Price C."/>
            <person name="Quail M.A."/>
            <person name="Rabbinowitsch E."/>
            <person name="Rawlings N.D."/>
            <person name="Rutter S."/>
            <person name="Saunders D."/>
            <person name="Seeger K."/>
            <person name="Shah T."/>
            <person name="Squares R."/>
            <person name="Squares S."/>
            <person name="Tivey A."/>
            <person name="Walker A.R."/>
            <person name="Woodward J."/>
            <person name="Dobbelaere D.A.E."/>
            <person name="Langsley G."/>
            <person name="Rajandream M.A."/>
            <person name="McKeever D."/>
            <person name="Shiels B."/>
            <person name="Tait A."/>
            <person name="Barrell B.G."/>
            <person name="Hall N."/>
        </authorList>
    </citation>
    <scope>NUCLEOTIDE SEQUENCE [LARGE SCALE GENOMIC DNA]</scope>
    <source>
        <strain evidence="3">Ankara</strain>
    </source>
</reference>
<keyword evidence="3" id="KW-1185">Reference proteome</keyword>
<dbReference type="GeneID" id="3865336"/>
<organism evidence="2 3">
    <name type="scientific">Theileria annulata</name>
    <dbReference type="NCBI Taxonomy" id="5874"/>
    <lineage>
        <taxon>Eukaryota</taxon>
        <taxon>Sar</taxon>
        <taxon>Alveolata</taxon>
        <taxon>Apicomplexa</taxon>
        <taxon>Aconoidasida</taxon>
        <taxon>Piroplasmida</taxon>
        <taxon>Theileriidae</taxon>
        <taxon>Theileria</taxon>
    </lineage>
</organism>
<accession>Q4UCM1</accession>
<keyword evidence="1" id="KW-0472">Membrane</keyword>
<gene>
    <name evidence="2" type="ORF">TA03365</name>
</gene>
<name>Q4UCM1_THEAN</name>
<dbReference type="RefSeq" id="XP_954906.1">
    <property type="nucleotide sequence ID" value="XM_949813.1"/>
</dbReference>
<dbReference type="FunCoup" id="Q4UCM1">
    <property type="interactions" value="34"/>
</dbReference>
<dbReference type="OrthoDB" id="1711136at2759"/>
<dbReference type="AlphaFoldDB" id="Q4UCM1"/>
<proteinExistence type="predicted"/>
<evidence type="ECO:0000313" key="2">
    <source>
        <dbReference type="EMBL" id="CAI75430.1"/>
    </source>
</evidence>
<keyword evidence="1" id="KW-1133">Transmembrane helix</keyword>
<feature type="transmembrane region" description="Helical" evidence="1">
    <location>
        <begin position="262"/>
        <end position="286"/>
    </location>
</feature>
<evidence type="ECO:0000313" key="3">
    <source>
        <dbReference type="Proteomes" id="UP000001950"/>
    </source>
</evidence>
<protein>
    <submittedName>
        <fullName evidence="2">Uncharacterized protein</fullName>
    </submittedName>
</protein>
<evidence type="ECO:0000256" key="1">
    <source>
        <dbReference type="SAM" id="Phobius"/>
    </source>
</evidence>
<dbReference type="InParanoid" id="Q4UCM1"/>
<dbReference type="VEuPathDB" id="PiroplasmaDB:TA03365"/>